<reference evidence="11" key="1">
    <citation type="journal article" date="2021" name="PeerJ">
        <title>Extensive microbial diversity within the chicken gut microbiome revealed by metagenomics and culture.</title>
        <authorList>
            <person name="Gilroy R."/>
            <person name="Ravi A."/>
            <person name="Getino M."/>
            <person name="Pursley I."/>
            <person name="Horton D.L."/>
            <person name="Alikhan N.F."/>
            <person name="Baker D."/>
            <person name="Gharbi K."/>
            <person name="Hall N."/>
            <person name="Watson M."/>
            <person name="Adriaenssens E.M."/>
            <person name="Foster-Nyarko E."/>
            <person name="Jarju S."/>
            <person name="Secka A."/>
            <person name="Antonio M."/>
            <person name="Oren A."/>
            <person name="Chaudhuri R.R."/>
            <person name="La Ragione R."/>
            <person name="Hildebrand F."/>
            <person name="Pallen M.J."/>
        </authorList>
    </citation>
    <scope>NUCLEOTIDE SEQUENCE</scope>
    <source>
        <strain evidence="11">Gambia11-129</strain>
    </source>
</reference>
<accession>A0A9D1PV03</accession>
<reference evidence="11" key="2">
    <citation type="submission" date="2021-04" db="EMBL/GenBank/DDBJ databases">
        <authorList>
            <person name="Gilroy R."/>
        </authorList>
    </citation>
    <scope>NUCLEOTIDE SEQUENCE</scope>
    <source>
        <strain evidence="11">Gambia11-129</strain>
    </source>
</reference>
<keyword evidence="7" id="KW-0238">DNA-binding</keyword>
<organism evidence="11 12">
    <name type="scientific">Candidatus Ornithospirochaeta avicola</name>
    <dbReference type="NCBI Taxonomy" id="2840896"/>
    <lineage>
        <taxon>Bacteria</taxon>
        <taxon>Pseudomonadati</taxon>
        <taxon>Spirochaetota</taxon>
        <taxon>Spirochaetia</taxon>
        <taxon>Spirochaetales</taxon>
        <taxon>Spirochaetaceae</taxon>
        <taxon>Spirochaetaceae incertae sedis</taxon>
        <taxon>Candidatus Ornithospirochaeta</taxon>
    </lineage>
</organism>
<dbReference type="Pfam" id="PF04552">
    <property type="entry name" value="Sigma54_DBD"/>
    <property type="match status" value="1"/>
</dbReference>
<evidence type="ECO:0000256" key="4">
    <source>
        <dbReference type="ARBA" id="ARBA00022695"/>
    </source>
</evidence>
<dbReference type="Pfam" id="PF00309">
    <property type="entry name" value="Sigma54_AID"/>
    <property type="match status" value="1"/>
</dbReference>
<dbReference type="NCBIfam" id="TIGR02395">
    <property type="entry name" value="rpoN_sigma"/>
    <property type="match status" value="1"/>
</dbReference>
<dbReference type="InterPro" id="IPR038709">
    <property type="entry name" value="RpoN_core-bd_sf"/>
</dbReference>
<dbReference type="InterPro" id="IPR000394">
    <property type="entry name" value="RNA_pol_sigma_54"/>
</dbReference>
<gene>
    <name evidence="11" type="primary">rpoN</name>
    <name evidence="11" type="ORF">IAB12_05010</name>
</gene>
<sequence length="443" mass="50342">MSAMILKTELKQQLKLSQGTIQKLELLSLPILDMEAEIKKEEESNPFISVSSSKSAAEFYMPKMKSIPDDEGDEKSWWMERIIAEGENLYEHLEKQIAALDIDDDTKRVLLALASALDDNGFFPSSASDYVKAEDRKYLIHALEILHTLDPVGIGAYSVSDSLSIQIKSLGMNKEDEDNLIFIANNLEMIKNSRTDRIMKALDINEDDAKSLIDIIKSLTPYPGEKFNQKWDNIVIPEIRIRKNTETKEIEVTDYNDSLPEVSLNPEYLKMLADLEKDKKDKKTLHFLEENKKKAEDLIDALNIRKTNTKRIAFYLLDKQKDFFQSGPSRLVPDTMTACAEALSLSLSTVSRIANGKAIETDWGLFPISYFFSSSSGFSKDDDAAISKNAIKEEIKKILEENKNSRLSDQKIADALNEKGIKIARRTVAKYRNELNIETSYER</sequence>
<keyword evidence="3" id="KW-0808">Transferase</keyword>
<feature type="domain" description="RNA polymerase sigma factor 54 core-binding" evidence="10">
    <location>
        <begin position="79"/>
        <end position="268"/>
    </location>
</feature>
<comment type="caution">
    <text evidence="11">The sequence shown here is derived from an EMBL/GenBank/DDBJ whole genome shotgun (WGS) entry which is preliminary data.</text>
</comment>
<dbReference type="PRINTS" id="PR00045">
    <property type="entry name" value="SIGMA54FCT"/>
</dbReference>
<comment type="similarity">
    <text evidence="1">Belongs to the sigma-54 factor family.</text>
</comment>
<dbReference type="GO" id="GO:0006352">
    <property type="term" value="P:DNA-templated transcription initiation"/>
    <property type="evidence" value="ECO:0007669"/>
    <property type="project" value="InterPro"/>
</dbReference>
<proteinExistence type="inferred from homology"/>
<dbReference type="Gene3D" id="1.10.10.1330">
    <property type="entry name" value="RNA polymerase sigma-54 factor, core-binding domain"/>
    <property type="match status" value="1"/>
</dbReference>
<dbReference type="PROSITE" id="PS00718">
    <property type="entry name" value="SIGMA54_2"/>
    <property type="match status" value="1"/>
</dbReference>
<evidence type="ECO:0000259" key="9">
    <source>
        <dbReference type="Pfam" id="PF04552"/>
    </source>
</evidence>
<dbReference type="Gene3D" id="1.10.10.60">
    <property type="entry name" value="Homeodomain-like"/>
    <property type="match status" value="1"/>
</dbReference>
<dbReference type="InterPro" id="IPR007634">
    <property type="entry name" value="RNA_pol_sigma_54_DNA-bd"/>
</dbReference>
<keyword evidence="8" id="KW-0804">Transcription</keyword>
<name>A0A9D1PV03_9SPIO</name>
<dbReference type="Proteomes" id="UP000823936">
    <property type="component" value="Unassembled WGS sequence"/>
</dbReference>
<dbReference type="PANTHER" id="PTHR32248:SF4">
    <property type="entry name" value="RNA POLYMERASE SIGMA-54 FACTOR"/>
    <property type="match status" value="1"/>
</dbReference>
<dbReference type="GO" id="GO:0000428">
    <property type="term" value="C:DNA-directed RNA polymerase complex"/>
    <property type="evidence" value="ECO:0007669"/>
    <property type="project" value="UniProtKB-KW"/>
</dbReference>
<keyword evidence="5" id="KW-0805">Transcription regulation</keyword>
<feature type="domain" description="RNA polymerase sigma factor 54 DNA-binding" evidence="9">
    <location>
        <begin position="287"/>
        <end position="443"/>
    </location>
</feature>
<keyword evidence="4" id="KW-0548">Nucleotidyltransferase</keyword>
<evidence type="ECO:0000256" key="8">
    <source>
        <dbReference type="ARBA" id="ARBA00023163"/>
    </source>
</evidence>
<dbReference type="EMBL" id="DXHU01000019">
    <property type="protein sequence ID" value="HIV99116.1"/>
    <property type="molecule type" value="Genomic_DNA"/>
</dbReference>
<dbReference type="GO" id="GO:0016987">
    <property type="term" value="F:sigma factor activity"/>
    <property type="evidence" value="ECO:0007669"/>
    <property type="project" value="UniProtKB-KW"/>
</dbReference>
<evidence type="ECO:0000256" key="2">
    <source>
        <dbReference type="ARBA" id="ARBA00022478"/>
    </source>
</evidence>
<keyword evidence="6" id="KW-0731">Sigma factor</keyword>
<dbReference type="GO" id="GO:0016779">
    <property type="term" value="F:nucleotidyltransferase activity"/>
    <property type="evidence" value="ECO:0007669"/>
    <property type="project" value="UniProtKB-KW"/>
</dbReference>
<dbReference type="PROSITE" id="PS50044">
    <property type="entry name" value="SIGMA54_3"/>
    <property type="match status" value="1"/>
</dbReference>
<keyword evidence="2" id="KW-0240">DNA-directed RNA polymerase</keyword>
<dbReference type="Pfam" id="PF04963">
    <property type="entry name" value="Sigma54_CBD"/>
    <property type="match status" value="1"/>
</dbReference>
<evidence type="ECO:0000256" key="6">
    <source>
        <dbReference type="ARBA" id="ARBA00023082"/>
    </source>
</evidence>
<evidence type="ECO:0000313" key="11">
    <source>
        <dbReference type="EMBL" id="HIV99116.1"/>
    </source>
</evidence>
<evidence type="ECO:0000256" key="1">
    <source>
        <dbReference type="ARBA" id="ARBA00008798"/>
    </source>
</evidence>
<dbReference type="AlphaFoldDB" id="A0A9D1PV03"/>
<dbReference type="GO" id="GO:0003677">
    <property type="term" value="F:DNA binding"/>
    <property type="evidence" value="ECO:0007669"/>
    <property type="project" value="UniProtKB-KW"/>
</dbReference>
<evidence type="ECO:0000256" key="3">
    <source>
        <dbReference type="ARBA" id="ARBA00022679"/>
    </source>
</evidence>
<evidence type="ECO:0000256" key="7">
    <source>
        <dbReference type="ARBA" id="ARBA00023125"/>
    </source>
</evidence>
<evidence type="ECO:0000259" key="10">
    <source>
        <dbReference type="Pfam" id="PF04963"/>
    </source>
</evidence>
<protein>
    <submittedName>
        <fullName evidence="11">RNA polymerase factor sigma-54</fullName>
    </submittedName>
</protein>
<dbReference type="GO" id="GO:0001216">
    <property type="term" value="F:DNA-binding transcription activator activity"/>
    <property type="evidence" value="ECO:0007669"/>
    <property type="project" value="InterPro"/>
</dbReference>
<evidence type="ECO:0000256" key="5">
    <source>
        <dbReference type="ARBA" id="ARBA00023015"/>
    </source>
</evidence>
<evidence type="ECO:0000313" key="12">
    <source>
        <dbReference type="Proteomes" id="UP000823936"/>
    </source>
</evidence>
<dbReference type="PANTHER" id="PTHR32248">
    <property type="entry name" value="RNA POLYMERASE SIGMA-54 FACTOR"/>
    <property type="match status" value="1"/>
</dbReference>
<dbReference type="InterPro" id="IPR007046">
    <property type="entry name" value="RNA_pol_sigma_54_core-bd"/>
</dbReference>
<dbReference type="PIRSF" id="PIRSF000774">
    <property type="entry name" value="RpoN"/>
    <property type="match status" value="1"/>
</dbReference>